<proteinExistence type="predicted"/>
<evidence type="ECO:0000313" key="3">
    <source>
        <dbReference type="Proteomes" id="UP001579974"/>
    </source>
</evidence>
<comment type="caution">
    <text evidence="2">The sequence shown here is derived from an EMBL/GenBank/DDBJ whole genome shotgun (WGS) entry which is preliminary data.</text>
</comment>
<evidence type="ECO:0000256" key="1">
    <source>
        <dbReference type="SAM" id="Phobius"/>
    </source>
</evidence>
<keyword evidence="1" id="KW-0812">Transmembrane</keyword>
<feature type="transmembrane region" description="Helical" evidence="1">
    <location>
        <begin position="83"/>
        <end position="104"/>
    </location>
</feature>
<reference evidence="2 3" key="1">
    <citation type="journal article" date="2024" name="Int. J. Mol. Sci.">
        <title>Exploration of Alicyclobacillus spp. Genome in Search of Antibiotic Resistance.</title>
        <authorList>
            <person name="Bucka-Kolendo J."/>
            <person name="Kiousi D.E."/>
            <person name="Dekowska A."/>
            <person name="Mikolajczuk-Szczyrba A."/>
            <person name="Karadedos D.M."/>
            <person name="Michael P."/>
            <person name="Galanis A."/>
            <person name="Sokolowska B."/>
        </authorList>
    </citation>
    <scope>NUCLEOTIDE SEQUENCE [LARGE SCALE GENOMIC DNA]</scope>
    <source>
        <strain evidence="2 3">KKP 3000</strain>
    </source>
</reference>
<dbReference type="Proteomes" id="UP001579974">
    <property type="component" value="Unassembled WGS sequence"/>
</dbReference>
<accession>A0ABV5AGH7</accession>
<keyword evidence="1" id="KW-1133">Transmembrane helix</keyword>
<feature type="transmembrane region" description="Helical" evidence="1">
    <location>
        <begin position="56"/>
        <end position="77"/>
    </location>
</feature>
<keyword evidence="1" id="KW-0472">Membrane</keyword>
<evidence type="ECO:0000313" key="2">
    <source>
        <dbReference type="EMBL" id="MFB5191376.1"/>
    </source>
</evidence>
<gene>
    <name evidence="2" type="ORF">KKP3000_000148</name>
</gene>
<dbReference type="EMBL" id="JBDXSU010000011">
    <property type="protein sequence ID" value="MFB5191376.1"/>
    <property type="molecule type" value="Genomic_DNA"/>
</dbReference>
<keyword evidence="3" id="KW-1185">Reference proteome</keyword>
<sequence>MYVVGSFEHSLFVELVISEIEEAGVSQEQILAIPLDKRNEKPKLFDTAQYADGKSFLDLALVLGTIGMLLGAIYGFVLPLGPIIWALFGLVTGAWIGFIVKFIVIRRQANKQLQTGRGKTTEVVIMVNCPENRVKEIQHILWAHHAQAVGSLE</sequence>
<protein>
    <submittedName>
        <fullName evidence="2">Uncharacterized protein</fullName>
    </submittedName>
</protein>
<dbReference type="RefSeq" id="WP_275472974.1">
    <property type="nucleotide sequence ID" value="NZ_CP162940.1"/>
</dbReference>
<organism evidence="2 3">
    <name type="scientific">Alicyclobacillus fastidiosus</name>
    <dbReference type="NCBI Taxonomy" id="392011"/>
    <lineage>
        <taxon>Bacteria</taxon>
        <taxon>Bacillati</taxon>
        <taxon>Bacillota</taxon>
        <taxon>Bacilli</taxon>
        <taxon>Bacillales</taxon>
        <taxon>Alicyclobacillaceae</taxon>
        <taxon>Alicyclobacillus</taxon>
    </lineage>
</organism>
<name>A0ABV5AGH7_9BACL</name>